<keyword evidence="5" id="KW-0732">Signal</keyword>
<dbReference type="GO" id="GO:0051321">
    <property type="term" value="P:meiotic cell cycle"/>
    <property type="evidence" value="ECO:0007669"/>
    <property type="project" value="UniProtKB-UniRule"/>
</dbReference>
<evidence type="ECO:0000313" key="9">
    <source>
        <dbReference type="Proteomes" id="UP000275385"/>
    </source>
</evidence>
<evidence type="ECO:0000256" key="1">
    <source>
        <dbReference type="ARBA" id="ARBA00010546"/>
    </source>
</evidence>
<feature type="region of interest" description="Disordered" evidence="6">
    <location>
        <begin position="745"/>
        <end position="798"/>
    </location>
</feature>
<feature type="region of interest" description="Disordered" evidence="6">
    <location>
        <begin position="554"/>
        <end position="612"/>
    </location>
</feature>
<dbReference type="EMBL" id="QVQW01000107">
    <property type="protein sequence ID" value="RKU40384.1"/>
    <property type="molecule type" value="Genomic_DNA"/>
</dbReference>
<dbReference type="GO" id="GO:1990130">
    <property type="term" value="C:GATOR1 complex"/>
    <property type="evidence" value="ECO:0007669"/>
    <property type="project" value="TreeGrafter"/>
</dbReference>
<keyword evidence="5" id="KW-0469">Meiosis</keyword>
<evidence type="ECO:0000256" key="3">
    <source>
        <dbReference type="ARBA" id="ARBA00025376"/>
    </source>
</evidence>
<comment type="caution">
    <text evidence="8">The sequence shown here is derived from an EMBL/GenBank/DDBJ whole genome shotgun (WGS) entry which is preliminary data.</text>
</comment>
<evidence type="ECO:0000313" key="8">
    <source>
        <dbReference type="EMBL" id="RKU40384.1"/>
    </source>
</evidence>
<evidence type="ECO:0000256" key="5">
    <source>
        <dbReference type="RuleBase" id="RU368069"/>
    </source>
</evidence>
<gene>
    <name evidence="8" type="primary">NPR3</name>
    <name evidence="8" type="ORF">DL546_001388</name>
</gene>
<dbReference type="STRING" id="177199.A0A420XXJ6"/>
<evidence type="ECO:0000256" key="6">
    <source>
        <dbReference type="SAM" id="MobiDB-lite"/>
    </source>
</evidence>
<dbReference type="PANTHER" id="PTHR13153:SF5">
    <property type="entry name" value="GATOR COMPLEX PROTEIN NPRL3"/>
    <property type="match status" value="1"/>
</dbReference>
<evidence type="ECO:0000256" key="4">
    <source>
        <dbReference type="ARBA" id="ARBA00030028"/>
    </source>
</evidence>
<evidence type="ECO:0000256" key="2">
    <source>
        <dbReference type="ARBA" id="ARBA00017880"/>
    </source>
</evidence>
<feature type="compositionally biased region" description="Polar residues" evidence="6">
    <location>
        <begin position="563"/>
        <end position="578"/>
    </location>
</feature>
<sequence>MALPVLPNASNFLAVALVINRSRDGPQFVFHYPPHVTPAQTVRRRSKTDDDFDLEDEEDLLERLARPAGPTVNPADLMPWNQDDHFVTESGTQIVPWEHVAGFPTKDLQGILTPNRAYHKRLFQISLDGLLCVSYPIHVPENGVWKKKRKKSKKEEKARSVKKDGDDADGDGVLGAGEGTEAPEAGGIEVKDMAMPEEEAEEPEVEVEEKKSSMTMFNLVFMLKPQKQETNDLVDVMFSHIIKKVNKAYKYVQQRGDFVWKESKKVLALKEKGREDKKKMSSLWNEILASSSLAASMQDLYEAISQNKIAVLQLDSAEGTVTHSVQIPVPCHLADLPQEDDTDAQGLWLTTANFFVDADDMHNDAGYLDKNFALLLMEDQKKIMSELQADPDEATLSMIEFVKHCKPTLSFHQVGQQSSNVLTPTQVRKYAQHFIFWRRAIAIPPLHARDIYTLSPNCDLSKLPAASARWTRQFPLAPALPNFLADLSVAPRPYKLYCPSKAHRPIYMTMLAWLMRGGWVTQLCTFAYVVVWPEIMYEVDYALEAEEIARAKRAQAEGEAPGSLNSETTITSSSSGLTATPDETDTQPRNFSTTSTILSPNFHASSSPTTTDMTASIATLRDLTLSPTQTHTSDNNHPLSPTSPTFHPSLSRTVSSSHHHSPSPTPAERAAEKARLERLASRAAQTLADKATAHARKPSPFATPHPSVNDAAHLAGMTPHIILDAKKATGRESLYLDAIGRRLAKGAGQVRDGKGSREADGKSKGTDGERDGGHHHQGITHSRGGAGKEKDGSGVGGREWDKRVASAWPLFWKYFNGRSALERIALQEEMKRKDVWNLLTGMSEYLLTVRHW</sequence>
<feature type="region of interest" description="Disordered" evidence="6">
    <location>
        <begin position="687"/>
        <end position="711"/>
    </location>
</feature>
<dbReference type="GO" id="GO:1904262">
    <property type="term" value="P:negative regulation of TORC1 signaling"/>
    <property type="evidence" value="ECO:0007669"/>
    <property type="project" value="TreeGrafter"/>
</dbReference>
<name>A0A420XXJ6_9PEZI</name>
<comment type="function">
    <text evidence="3 5">Mediates inactivation of the TORC1 complex in response to amino acid starvation. Required for meiotic nuclear division.</text>
</comment>
<dbReference type="InterPro" id="IPR005365">
    <property type="entry name" value="Npr3"/>
</dbReference>
<proteinExistence type="inferred from homology"/>
<accession>A0A420XXJ6</accession>
<dbReference type="GO" id="GO:0038202">
    <property type="term" value="P:TORC1 signaling"/>
    <property type="evidence" value="ECO:0007669"/>
    <property type="project" value="TreeGrafter"/>
</dbReference>
<evidence type="ECO:0000259" key="7">
    <source>
        <dbReference type="Pfam" id="PF24064"/>
    </source>
</evidence>
<feature type="region of interest" description="Disordered" evidence="6">
    <location>
        <begin position="145"/>
        <end position="208"/>
    </location>
</feature>
<feature type="region of interest" description="Disordered" evidence="6">
    <location>
        <begin position="627"/>
        <end position="675"/>
    </location>
</feature>
<keyword evidence="9" id="KW-1185">Reference proteome</keyword>
<feature type="domain" description="GATOR1 complex protein NPRL3 C-terminal HTH" evidence="7">
    <location>
        <begin position="801"/>
        <end position="846"/>
    </location>
</feature>
<dbReference type="GO" id="GO:0010508">
    <property type="term" value="P:positive regulation of autophagy"/>
    <property type="evidence" value="ECO:0007669"/>
    <property type="project" value="TreeGrafter"/>
</dbReference>
<feature type="compositionally biased region" description="Polar residues" evidence="6">
    <location>
        <begin position="627"/>
        <end position="646"/>
    </location>
</feature>
<dbReference type="PANTHER" id="PTHR13153">
    <property type="entry name" value="CGTHBA PROTEIN -14 GENE PROTEIN"/>
    <property type="match status" value="1"/>
</dbReference>
<dbReference type="Pfam" id="PF24064">
    <property type="entry name" value="HTH_NPRL3"/>
    <property type="match status" value="1"/>
</dbReference>
<dbReference type="GO" id="GO:0005774">
    <property type="term" value="C:vacuolar membrane"/>
    <property type="evidence" value="ECO:0007669"/>
    <property type="project" value="UniProtKB-SubCell"/>
</dbReference>
<feature type="compositionally biased region" description="Basic and acidic residues" evidence="6">
    <location>
        <begin position="751"/>
        <end position="774"/>
    </location>
</feature>
<dbReference type="Proteomes" id="UP000275385">
    <property type="component" value="Unassembled WGS sequence"/>
</dbReference>
<reference evidence="8 9" key="1">
    <citation type="submission" date="2018-08" db="EMBL/GenBank/DDBJ databases">
        <title>Draft genome of the lignicolous fungus Coniochaeta pulveracea.</title>
        <authorList>
            <person name="Borstlap C.J."/>
            <person name="De Witt R.N."/>
            <person name="Botha A."/>
            <person name="Volschenk H."/>
        </authorList>
    </citation>
    <scope>NUCLEOTIDE SEQUENCE [LARGE SCALE GENOMIC DNA]</scope>
    <source>
        <strain evidence="8 9">CAB683</strain>
    </source>
</reference>
<comment type="similarity">
    <text evidence="1 5">Belongs to the NPR3 family.</text>
</comment>
<feature type="compositionally biased region" description="Basic and acidic residues" evidence="6">
    <location>
        <begin position="786"/>
        <end position="798"/>
    </location>
</feature>
<feature type="compositionally biased region" description="Polar residues" evidence="6">
    <location>
        <begin position="587"/>
        <end position="612"/>
    </location>
</feature>
<feature type="compositionally biased region" description="Acidic residues" evidence="6">
    <location>
        <begin position="195"/>
        <end position="207"/>
    </location>
</feature>
<dbReference type="AlphaFoldDB" id="A0A420XXJ6"/>
<comment type="subcellular location">
    <subcellularLocation>
        <location evidence="5">Vacuole membrane</location>
        <topology evidence="5">Peripheral membrane protein</topology>
    </subcellularLocation>
</comment>
<organism evidence="8 9">
    <name type="scientific">Coniochaeta pulveracea</name>
    <dbReference type="NCBI Taxonomy" id="177199"/>
    <lineage>
        <taxon>Eukaryota</taxon>
        <taxon>Fungi</taxon>
        <taxon>Dikarya</taxon>
        <taxon>Ascomycota</taxon>
        <taxon>Pezizomycotina</taxon>
        <taxon>Sordariomycetes</taxon>
        <taxon>Sordariomycetidae</taxon>
        <taxon>Coniochaetales</taxon>
        <taxon>Coniochaetaceae</taxon>
        <taxon>Coniochaeta</taxon>
    </lineage>
</organism>
<dbReference type="Pfam" id="PF03666">
    <property type="entry name" value="NPR3"/>
    <property type="match status" value="1"/>
</dbReference>
<protein>
    <recommendedName>
        <fullName evidence="2 5">Nitrogen permease regulator 3</fullName>
    </recommendedName>
    <alternativeName>
        <fullName evidence="4 5">Required for meiotic nuclear division protein 11</fullName>
    </alternativeName>
</protein>
<dbReference type="GO" id="GO:0034198">
    <property type="term" value="P:cellular response to amino acid starvation"/>
    <property type="evidence" value="ECO:0007669"/>
    <property type="project" value="TreeGrafter"/>
</dbReference>
<feature type="compositionally biased region" description="Low complexity" evidence="6">
    <location>
        <begin position="647"/>
        <end position="656"/>
    </location>
</feature>
<feature type="compositionally biased region" description="Basic and acidic residues" evidence="6">
    <location>
        <begin position="153"/>
        <end position="165"/>
    </location>
</feature>
<dbReference type="OrthoDB" id="18648at2759"/>
<dbReference type="InterPro" id="IPR056603">
    <property type="entry name" value="HTH_NPRL3"/>
</dbReference>